<feature type="region of interest" description="Disordered" evidence="1">
    <location>
        <begin position="1"/>
        <end position="20"/>
    </location>
</feature>
<evidence type="ECO:0000313" key="2">
    <source>
        <dbReference type="EMBL" id="RRT38928.1"/>
    </source>
</evidence>
<comment type="caution">
    <text evidence="2">The sequence shown here is derived from an EMBL/GenBank/DDBJ whole genome shotgun (WGS) entry which is preliminary data.</text>
</comment>
<accession>A0A426XHH1</accession>
<protein>
    <submittedName>
        <fullName evidence="2">Uncharacterized protein</fullName>
    </submittedName>
</protein>
<organism evidence="2 3">
    <name type="scientific">Ensete ventricosum</name>
    <name type="common">Abyssinian banana</name>
    <name type="synonym">Musa ensete</name>
    <dbReference type="NCBI Taxonomy" id="4639"/>
    <lineage>
        <taxon>Eukaryota</taxon>
        <taxon>Viridiplantae</taxon>
        <taxon>Streptophyta</taxon>
        <taxon>Embryophyta</taxon>
        <taxon>Tracheophyta</taxon>
        <taxon>Spermatophyta</taxon>
        <taxon>Magnoliopsida</taxon>
        <taxon>Liliopsida</taxon>
        <taxon>Zingiberales</taxon>
        <taxon>Musaceae</taxon>
        <taxon>Ensete</taxon>
    </lineage>
</organism>
<gene>
    <name evidence="2" type="ORF">B296_00035867</name>
</gene>
<dbReference type="Proteomes" id="UP000287651">
    <property type="component" value="Unassembled WGS sequence"/>
</dbReference>
<feature type="region of interest" description="Disordered" evidence="1">
    <location>
        <begin position="73"/>
        <end position="129"/>
    </location>
</feature>
<evidence type="ECO:0000256" key="1">
    <source>
        <dbReference type="SAM" id="MobiDB-lite"/>
    </source>
</evidence>
<proteinExistence type="predicted"/>
<feature type="region of interest" description="Disordered" evidence="1">
    <location>
        <begin position="143"/>
        <end position="165"/>
    </location>
</feature>
<dbReference type="EMBL" id="AMZH03020678">
    <property type="protein sequence ID" value="RRT38928.1"/>
    <property type="molecule type" value="Genomic_DNA"/>
</dbReference>
<dbReference type="AlphaFoldDB" id="A0A426XHH1"/>
<reference evidence="2 3" key="1">
    <citation type="journal article" date="2014" name="Agronomy (Basel)">
        <title>A Draft Genome Sequence for Ensete ventricosum, the Drought-Tolerant Tree Against Hunger.</title>
        <authorList>
            <person name="Harrison J."/>
            <person name="Moore K.A."/>
            <person name="Paszkiewicz K."/>
            <person name="Jones T."/>
            <person name="Grant M."/>
            <person name="Ambacheew D."/>
            <person name="Muzemil S."/>
            <person name="Studholme D.J."/>
        </authorList>
    </citation>
    <scope>NUCLEOTIDE SEQUENCE [LARGE SCALE GENOMIC DNA]</scope>
</reference>
<feature type="compositionally biased region" description="Basic and acidic residues" evidence="1">
    <location>
        <begin position="73"/>
        <end position="86"/>
    </location>
</feature>
<name>A0A426XHH1_ENSVE</name>
<evidence type="ECO:0000313" key="3">
    <source>
        <dbReference type="Proteomes" id="UP000287651"/>
    </source>
</evidence>
<sequence>MVFVGKDMSSTPSRCCSGSMESSSLEKYESCHSTCKSNGVGYDLPEPRAQPVKISSVEEGISTNRVEVATDLRKQRPKEVATDLRSKQSSSRTEEPLCLSPGCLVLGPNPRPEEAAAPRRGHRRREDATAACEETLPDLCCGSIGGKRKSDRQRSEDVGRSVTEPTIGASKVVSLAASPSVLQRRQQRGEEAADARLGYNFSNLIFFPSIIRQ</sequence>